<gene>
    <name evidence="2" type="ORF">DYBT9275_02159</name>
</gene>
<dbReference type="InterPro" id="IPR011652">
    <property type="entry name" value="MORN_2"/>
</dbReference>
<evidence type="ECO:0008006" key="4">
    <source>
        <dbReference type="Google" id="ProtNLM"/>
    </source>
</evidence>
<keyword evidence="1" id="KW-0732">Signal</keyword>
<keyword evidence="3" id="KW-1185">Reference proteome</keyword>
<comment type="caution">
    <text evidence="2">The sequence shown here is derived from an EMBL/GenBank/DDBJ whole genome shotgun (WGS) entry which is preliminary data.</text>
</comment>
<dbReference type="Pfam" id="PF07661">
    <property type="entry name" value="MORN_2"/>
    <property type="match status" value="2"/>
</dbReference>
<dbReference type="Gene3D" id="3.90.930.1">
    <property type="match status" value="1"/>
</dbReference>
<proteinExistence type="predicted"/>
<evidence type="ECO:0000313" key="3">
    <source>
        <dbReference type="Proteomes" id="UP000680038"/>
    </source>
</evidence>
<organism evidence="2 3">
    <name type="scientific">Dyadobacter helix</name>
    <dbReference type="NCBI Taxonomy" id="2822344"/>
    <lineage>
        <taxon>Bacteria</taxon>
        <taxon>Pseudomonadati</taxon>
        <taxon>Bacteroidota</taxon>
        <taxon>Cytophagia</taxon>
        <taxon>Cytophagales</taxon>
        <taxon>Spirosomataceae</taxon>
        <taxon>Dyadobacter</taxon>
    </lineage>
</organism>
<dbReference type="EMBL" id="CAJRAF010000002">
    <property type="protein sequence ID" value="CAG4999126.1"/>
    <property type="molecule type" value="Genomic_DNA"/>
</dbReference>
<accession>A0A916JF48</accession>
<name>A0A916JF48_9BACT</name>
<sequence length="217" mass="25564">MLVRLLLMVLCTSFSLVAFCQKRTEKVLSGDTLILKKYLSNGKIKEEEYFLGDNKLYGRYWKYLKNTFYGYEISKVKNSKTELTAATFFYPEGQIRAKFATIGGKAEGKYTSYYTNGQIEIECNYTRGKADGTFLWFFENSQLWTERIYERGRLVQVVENFNMYGKPMNKGDFSNGTGALYEYDYQGNLVDIQHYVNGIHKYSEVKRQKRRREFWVD</sequence>
<evidence type="ECO:0000256" key="1">
    <source>
        <dbReference type="SAM" id="SignalP"/>
    </source>
</evidence>
<reference evidence="2" key="1">
    <citation type="submission" date="2021-04" db="EMBL/GenBank/DDBJ databases">
        <authorList>
            <person name="Rodrigo-Torres L."/>
            <person name="Arahal R. D."/>
            <person name="Lucena T."/>
        </authorList>
    </citation>
    <scope>NUCLEOTIDE SEQUENCE</scope>
    <source>
        <strain evidence="2">CECT 9275</strain>
    </source>
</reference>
<dbReference type="SUPFAM" id="SSF82185">
    <property type="entry name" value="Histone H3 K4-specific methyltransferase SET7/9 N-terminal domain"/>
    <property type="match status" value="1"/>
</dbReference>
<dbReference type="AlphaFoldDB" id="A0A916JF48"/>
<feature type="chain" id="PRO_5037939026" description="Antitoxin component YwqK of the YwqJK toxin-antitoxin module" evidence="1">
    <location>
        <begin position="19"/>
        <end position="217"/>
    </location>
</feature>
<feature type="signal peptide" evidence="1">
    <location>
        <begin position="1"/>
        <end position="18"/>
    </location>
</feature>
<protein>
    <recommendedName>
        <fullName evidence="4">Antitoxin component YwqK of the YwqJK toxin-antitoxin module</fullName>
    </recommendedName>
</protein>
<dbReference type="Proteomes" id="UP000680038">
    <property type="component" value="Unassembled WGS sequence"/>
</dbReference>
<evidence type="ECO:0000313" key="2">
    <source>
        <dbReference type="EMBL" id="CAG4999126.1"/>
    </source>
</evidence>